<dbReference type="GO" id="GO:0046760">
    <property type="term" value="P:viral budding from Golgi membrane"/>
    <property type="evidence" value="ECO:0007669"/>
    <property type="project" value="UniProtKB-UniRule"/>
</dbReference>
<evidence type="ECO:0000256" key="8">
    <source>
        <dbReference type="ARBA" id="ARBA00023136"/>
    </source>
</evidence>
<evidence type="ECO:0000256" key="10">
    <source>
        <dbReference type="ARBA" id="ARBA00023288"/>
    </source>
</evidence>
<dbReference type="EMBL" id="MH590457">
    <property type="protein sequence ID" value="QAE16176.1"/>
    <property type="molecule type" value="Genomic_DNA"/>
</dbReference>
<evidence type="ECO:0000256" key="5">
    <source>
        <dbReference type="ARBA" id="ARBA00022812"/>
    </source>
</evidence>
<evidence type="ECO:0000313" key="17">
    <source>
        <dbReference type="EMBL" id="QAD86679.1"/>
    </source>
</evidence>
<evidence type="ECO:0000256" key="1">
    <source>
        <dbReference type="ARBA" id="ARBA00022511"/>
    </source>
</evidence>
<dbReference type="GO" id="GO:0019033">
    <property type="term" value="C:viral tegument"/>
    <property type="evidence" value="ECO:0007669"/>
    <property type="project" value="UniProtKB-SubCell"/>
</dbReference>
<evidence type="ECO:0000256" key="12">
    <source>
        <dbReference type="SAM" id="MobiDB-lite"/>
    </source>
</evidence>
<evidence type="ECO:0000256" key="3">
    <source>
        <dbReference type="ARBA" id="ARBA00022580"/>
    </source>
</evidence>
<evidence type="ECO:0000313" key="19">
    <source>
        <dbReference type="EMBL" id="QAH86886.1"/>
    </source>
</evidence>
<evidence type="ECO:0000313" key="20">
    <source>
        <dbReference type="EMBL" id="QAI15286.1"/>
    </source>
</evidence>
<keyword evidence="5 11" id="KW-1040">Host Golgi apparatus</keyword>
<evidence type="ECO:0000313" key="21">
    <source>
        <dbReference type="EMBL" id="QAM89311.1"/>
    </source>
</evidence>
<dbReference type="EMBL" id="MH590508">
    <property type="protein sequence ID" value="QAI15286.1"/>
    <property type="molecule type" value="Genomic_DNA"/>
</dbReference>
<keyword evidence="6 11" id="KW-0946">Virion</keyword>
<dbReference type="EMBL" id="MG298889">
    <property type="protein sequence ID" value="AWG91808.1"/>
    <property type="molecule type" value="Genomic_DNA"/>
</dbReference>
<keyword evidence="1 11" id="KW-1032">Host cell membrane</keyword>
<dbReference type="EMBL" id="MH144216">
    <property type="protein sequence ID" value="QBM05242.1"/>
    <property type="molecule type" value="Genomic_DNA"/>
</dbReference>
<accession>A0A0B6VML2</accession>
<proteinExistence type="inferred from homology"/>
<comment type="function">
    <text evidence="11">Plays an important role in the cytoplasmic envelopment of tegument proteins and capsids during the assembly and egress processes. Participates also in viral entry at the fusion step probably by regulating the core fusion machinery.</text>
</comment>
<evidence type="ECO:0000256" key="7">
    <source>
        <dbReference type="ARBA" id="ARBA00022870"/>
    </source>
</evidence>
<dbReference type="GO" id="GO:0044178">
    <property type="term" value="C:host cell Golgi membrane"/>
    <property type="evidence" value="ECO:0007669"/>
    <property type="project" value="UniProtKB-SubCell"/>
</dbReference>
<evidence type="ECO:0000313" key="23">
    <source>
        <dbReference type="EMBL" id="QAR15059.1"/>
    </source>
</evidence>
<dbReference type="EMBL" id="MH590551">
    <property type="protein sequence ID" value="QAM89311.1"/>
    <property type="molecule type" value="Genomic_DNA"/>
</dbReference>
<keyword evidence="10 11" id="KW-0449">Lipoprotein</keyword>
<keyword evidence="2 11" id="KW-0597">Phosphoprotein</keyword>
<evidence type="ECO:0000313" key="15">
    <source>
        <dbReference type="EMBL" id="AWG91808.1"/>
    </source>
</evidence>
<dbReference type="Proteomes" id="UP000147056">
    <property type="component" value="Segment"/>
</dbReference>
<dbReference type="GO" id="GO:0004527">
    <property type="term" value="F:exonuclease activity"/>
    <property type="evidence" value="ECO:0007669"/>
    <property type="project" value="UniProtKB-KW"/>
</dbReference>
<evidence type="ECO:0000313" key="24">
    <source>
        <dbReference type="EMBL" id="QBM05242.1"/>
    </source>
</evidence>
<reference evidence="24" key="4">
    <citation type="journal article" date="2018" name="Leukemia">
        <title>Genomic and transcriptomic landscapes of Epstein-Barr virus in extranodal natural killer T-cell lymphoma.</title>
        <authorList>
            <person name="Peng R.J."/>
            <person name="Han B.W."/>
            <person name="Cai Q.Q."/>
            <person name="Zuo X.Y."/>
            <person name="Xia T."/>
            <person name="Chen J.R."/>
            <person name="Feng L.N."/>
            <person name="Lim J.Q."/>
            <person name="Chen S.W."/>
            <person name="Zeng M.S."/>
            <person name="Guo Y.M."/>
            <person name="Li B."/>
            <person name="Xia X.J."/>
            <person name="Xia Y."/>
            <person name="Laurensia Y."/>
            <person name="Chia B.K."/>
            <person name="Huang H.Q."/>
            <person name="Young K.H."/>
            <person name="Lim S.T."/>
            <person name="Ong C.K."/>
            <person name="Zeng Y.X."/>
            <person name="Bei J.X."/>
        </authorList>
    </citation>
    <scope>NUCLEOTIDE SEQUENCE</scope>
    <source>
        <strain evidence="24">NKTCL-SG05</strain>
    </source>
</reference>
<comment type="similarity">
    <text evidence="11">Belongs to the herpesviridae cytoplasmic envelopment protein 3 family.</text>
</comment>
<evidence type="ECO:0000256" key="2">
    <source>
        <dbReference type="ARBA" id="ARBA00022553"/>
    </source>
</evidence>
<keyword evidence="17" id="KW-0378">Hydrolase</keyword>
<evidence type="ECO:0000313" key="18">
    <source>
        <dbReference type="EMBL" id="QAE16176.1"/>
    </source>
</evidence>
<feature type="region of interest" description="Disordered" evidence="12">
    <location>
        <begin position="54"/>
        <end position="75"/>
    </location>
</feature>
<feature type="initiator methionine" description="Removed; by host" evidence="11">
    <location>
        <position position="1"/>
    </location>
</feature>
<dbReference type="EMBL" id="MH590505">
    <property type="protein sequence ID" value="QAH86886.1"/>
    <property type="molecule type" value="Genomic_DNA"/>
</dbReference>
<comment type="PTM">
    <text evidence="11">Myristoylation and palmitoylation (probably on one or more of the nearby cysteines at the N-terminus) enable membrane-binding and Golgi apparatus-specific targeting and are essential for efficient packaging.</text>
</comment>
<evidence type="ECO:0000313" key="13">
    <source>
        <dbReference type="EMBL" id="AWG89536.1"/>
    </source>
</evidence>
<evidence type="ECO:0000313" key="22">
    <source>
        <dbReference type="EMBL" id="QAQ69441.1"/>
    </source>
</evidence>
<comment type="subunit">
    <text evidence="11">Interacts with BGLF2; this interaction is essential for the proper localization of each protein to the assembly complex and thus for the production of infectious virus.</text>
</comment>
<evidence type="ECO:0000313" key="16">
    <source>
        <dbReference type="EMBL" id="BAQ20073.1"/>
    </source>
</evidence>
<dbReference type="EMBL" id="MH590452">
    <property type="protein sequence ID" value="QAD86679.1"/>
    <property type="molecule type" value="Genomic_DNA"/>
</dbReference>
<gene>
    <name evidence="16" type="primary">BBLF1</name>
</gene>
<evidence type="ECO:0000313" key="14">
    <source>
        <dbReference type="EMBL" id="AWG91211.1"/>
    </source>
</evidence>
<dbReference type="EMBL" id="MH590381">
    <property type="protein sequence ID" value="QAQ69441.1"/>
    <property type="molecule type" value="Genomic_DNA"/>
</dbReference>
<dbReference type="EMBL" id="MG298853">
    <property type="protein sequence ID" value="AWG89536.1"/>
    <property type="molecule type" value="Genomic_DNA"/>
</dbReference>
<comment type="PTM">
    <text evidence="11">Phosphorylated. Phosphorylation does not seem to be required for recycling to the host Golgi apparatus. Packaging is selective for underphosphorylated forms.</text>
</comment>
<reference evidence="17" key="3">
    <citation type="journal article" date="2018" name="Int. J. Cancer">
        <title>High risk Epstein-Barr virus variants characterized by distinct polymorphisms in the EBER locus are strongly associated with nasopharyngeal carcinoma.</title>
        <authorList>
            <person name="Hui K.F."/>
            <person name="Chan T.F."/>
            <person name="Yang W."/>
            <person name="Shen J.J."/>
            <person name="Lam K.P."/>
            <person name="Kwok H."/>
            <person name="Sham P.C."/>
            <person name="Tsao S.W."/>
            <person name="Kwong D.L."/>
            <person name="Lung M.L."/>
            <person name="Chiang A.K."/>
        </authorList>
    </citation>
    <scope>NUCLEOTIDE SEQUENCE</scope>
    <source>
        <strain evidence="22">HKHD12</strain>
        <strain evidence="19">HKHD136</strain>
        <strain evidence="20">HKHD139</strain>
        <strain evidence="23">HKHD38</strain>
        <strain evidence="17">HKHD83</strain>
        <strain evidence="18">HKHD88</strain>
        <strain evidence="21">HKNPC40</strain>
    </source>
</reference>
<keyword evidence="17" id="KW-0269">Exonuclease</keyword>
<dbReference type="Pfam" id="PF10813">
    <property type="entry name" value="Herpesvir_UL11"/>
    <property type="match status" value="1"/>
</dbReference>
<dbReference type="GO" id="GO:0020002">
    <property type="term" value="C:host cell plasma membrane"/>
    <property type="evidence" value="ECO:0007669"/>
    <property type="project" value="UniProtKB-SubCell"/>
</dbReference>
<evidence type="ECO:0000256" key="6">
    <source>
        <dbReference type="ARBA" id="ARBA00022844"/>
    </source>
</evidence>
<keyword evidence="7 11" id="KW-1043">Host membrane</keyword>
<dbReference type="GO" id="GO:0055036">
    <property type="term" value="C:virion membrane"/>
    <property type="evidence" value="ECO:0007669"/>
    <property type="project" value="UniProtKB-SubCell"/>
</dbReference>
<feature type="lipid moiety-binding region" description="N-myristoyl glycine; by host" evidence="11">
    <location>
        <position position="2"/>
    </location>
</feature>
<evidence type="ECO:0000313" key="25">
    <source>
        <dbReference type="Proteomes" id="UP000147056"/>
    </source>
</evidence>
<dbReference type="EMBL" id="MG298879">
    <property type="protein sequence ID" value="AWG91211.1"/>
    <property type="molecule type" value="Genomic_DNA"/>
</dbReference>
<dbReference type="InterPro" id="IPR024360">
    <property type="entry name" value="Herpesvirus_CEP3"/>
</dbReference>
<keyword evidence="9 11" id="KW-0564">Palmitate</keyword>
<dbReference type="EMBL" id="MH590407">
    <property type="protein sequence ID" value="QAR15059.1"/>
    <property type="molecule type" value="Genomic_DNA"/>
</dbReference>
<protein>
    <recommendedName>
        <fullName evidence="11">Cytoplasmic envelopment protein 3</fullName>
    </recommendedName>
</protein>
<organismHost>
    <name type="scientific">Homo sapiens</name>
    <name type="common">Human</name>
    <dbReference type="NCBI Taxonomy" id="9606"/>
</organismHost>
<evidence type="ECO:0000256" key="9">
    <source>
        <dbReference type="ARBA" id="ARBA00023139"/>
    </source>
</evidence>
<keyword evidence="17" id="KW-0540">Nuclease</keyword>
<name>A0A0B6VML2_EBVG</name>
<feature type="compositionally biased region" description="Acidic residues" evidence="12">
    <location>
        <begin position="54"/>
        <end position="65"/>
    </location>
</feature>
<comment type="subcellular location">
    <subcellularLocation>
        <location evidence="11">Virion tegument</location>
    </subcellularLocation>
    <subcellularLocation>
        <location evidence="11">Virion membrane</location>
        <topology evidence="11">Lipid-anchor</topology>
    </subcellularLocation>
    <subcellularLocation>
        <location evidence="11">Host cell membrane</location>
        <topology evidence="11">Lipid-anchor</topology>
        <orientation evidence="11">Cytoplasmic side</orientation>
    </subcellularLocation>
    <subcellularLocation>
        <location evidence="11">Host Golgi apparatus membrane</location>
        <topology evidence="11">Lipid-anchor</topology>
        <orientation evidence="11">Cytoplasmic side</orientation>
    </subcellularLocation>
    <text evidence="11">Virion membrane-associated tegument protein. Associates with host membrane lipids rafts. During virion morphogenesis, this protein probably accumulates in the endosomes and trans-Golgi where secondary envelopment occurs. It is probably transported to the cell surface from where it is endocytosed and directed to the trans-Golgi network (TGN).</text>
</comment>
<sequence>MGALWSLCRRRVNSIGDVDGGIINLYHDYEEFNLETTKLIVAEEGRACGETNEGLEYDEDSENDELLFLPNKKPN</sequence>
<dbReference type="EMBL" id="AB850644">
    <property type="protein sequence ID" value="BAQ20073.1"/>
    <property type="molecule type" value="Genomic_DNA"/>
</dbReference>
<evidence type="ECO:0000256" key="4">
    <source>
        <dbReference type="ARBA" id="ARBA00022707"/>
    </source>
</evidence>
<keyword evidence="8 11" id="KW-0472">Membrane</keyword>
<evidence type="ECO:0000256" key="11">
    <source>
        <dbReference type="HAMAP-Rule" id="MF_04042"/>
    </source>
</evidence>
<reference evidence="16 25" key="1">
    <citation type="submission" date="2013-09" db="EMBL/GenBank/DDBJ databases">
        <title>Target Capture and Whole Genome Sequencing of EBV from Primary Nasopharyngeal Carcinoma Biopsy.</title>
        <authorList>
            <person name="Xiao K."/>
        </authorList>
    </citation>
    <scope>NUCLEOTIDE SEQUENCE [LARGE SCALE GENOMIC DNA]</scope>
    <source>
        <strain evidence="16">HN2</strain>
    </source>
</reference>
<organism evidence="16 25">
    <name type="scientific">Epstein-Barr virus (strain GD1)</name>
    <name type="common">HHV-4</name>
    <name type="synonym">Human gammaherpesvirus 4</name>
    <dbReference type="NCBI Taxonomy" id="10376"/>
    <lineage>
        <taxon>Viruses</taxon>
        <taxon>Duplodnaviria</taxon>
        <taxon>Heunggongvirae</taxon>
        <taxon>Peploviricota</taxon>
        <taxon>Herviviricetes</taxon>
        <taxon>Herpesvirales</taxon>
        <taxon>Orthoherpesviridae</taxon>
        <taxon>Gammaherpesvirinae</taxon>
        <taxon>Lymphocryptovirus</taxon>
        <taxon>Lymphocryptovirus humangamma4</taxon>
    </lineage>
</organism>
<keyword evidence="3 11" id="KW-0920">Virion tegument</keyword>
<keyword evidence="4 11" id="KW-0519">Myristate</keyword>
<reference evidence="24" key="5">
    <citation type="submission" date="2018-03" db="EMBL/GenBank/DDBJ databases">
        <authorList>
            <person name="Bei J.-X."/>
            <person name="Han B.-W."/>
        </authorList>
    </citation>
    <scope>NUCLEOTIDE SEQUENCE</scope>
    <source>
        <strain evidence="24">NKTCL-SG05</strain>
    </source>
</reference>
<dbReference type="HAMAP" id="MF_04042">
    <property type="entry name" value="HSV_CEP3_gammahv"/>
    <property type="match status" value="1"/>
</dbReference>
<reference evidence="13" key="2">
    <citation type="submission" date="2017-10" db="EMBL/GenBank/DDBJ databases">
        <title>Epstein Barr virus genome variation.</title>
        <authorList>
            <person name="Palser A."/>
            <person name="Wegner F."/>
            <person name="Bridges R."/>
            <person name="Correia S."/>
            <person name="Elgueta Karstegl C."/>
            <person name="Venturini C."/>
            <person name="Middeldorp J."/>
            <person name="Cohen J.I."/>
            <person name="Hildesheim A."/>
            <person name="Breuer J."/>
            <person name="White R.E."/>
            <person name="Kellam P."/>
            <person name="Farrell P.J."/>
        </authorList>
    </citation>
    <scope>NUCLEOTIDE SEQUENCE</scope>
    <source>
        <strain evidence="13">IMS_Saliva_231</strain>
        <strain evidence="14">JM_NPC_biop_162</strain>
        <strain evidence="15">JM_NPC_bru_L2</strain>
    </source>
</reference>